<dbReference type="PROSITE" id="PS00028">
    <property type="entry name" value="ZINC_FINGER_C2H2_1"/>
    <property type="match status" value="11"/>
</dbReference>
<comment type="subcellular location">
    <subcellularLocation>
        <location evidence="1">Nucleus</location>
    </subcellularLocation>
</comment>
<dbReference type="InterPro" id="IPR013087">
    <property type="entry name" value="Znf_C2H2_type"/>
</dbReference>
<protein>
    <submittedName>
        <fullName evidence="13">Zinc finger protein 2-like</fullName>
    </submittedName>
</protein>
<dbReference type="SUPFAM" id="SSF57667">
    <property type="entry name" value="beta-beta-alpha zinc fingers"/>
    <property type="match status" value="6"/>
</dbReference>
<keyword evidence="4 9" id="KW-0863">Zinc-finger</keyword>
<evidence type="ECO:0000256" key="4">
    <source>
        <dbReference type="ARBA" id="ARBA00022771"/>
    </source>
</evidence>
<keyword evidence="7" id="KW-0804">Transcription</keyword>
<feature type="region of interest" description="Disordered" evidence="10">
    <location>
        <begin position="556"/>
        <end position="575"/>
    </location>
</feature>
<evidence type="ECO:0000313" key="12">
    <source>
        <dbReference type="Proteomes" id="UP000694871"/>
    </source>
</evidence>
<feature type="compositionally biased region" description="Low complexity" evidence="10">
    <location>
        <begin position="171"/>
        <end position="186"/>
    </location>
</feature>
<dbReference type="InterPro" id="IPR050636">
    <property type="entry name" value="C2H2-ZF_domain-containing"/>
</dbReference>
<feature type="domain" description="C2H2-type" evidence="11">
    <location>
        <begin position="227"/>
        <end position="254"/>
    </location>
</feature>
<feature type="region of interest" description="Disordered" evidence="10">
    <location>
        <begin position="1"/>
        <end position="103"/>
    </location>
</feature>
<evidence type="ECO:0000256" key="7">
    <source>
        <dbReference type="ARBA" id="ARBA00023163"/>
    </source>
</evidence>
<reference evidence="13" key="1">
    <citation type="submission" date="2025-08" db="UniProtKB">
        <authorList>
            <consortium name="RefSeq"/>
        </authorList>
    </citation>
    <scope>IDENTIFICATION</scope>
</reference>
<feature type="compositionally biased region" description="Polar residues" evidence="10">
    <location>
        <begin position="144"/>
        <end position="155"/>
    </location>
</feature>
<feature type="domain" description="C2H2-type" evidence="11">
    <location>
        <begin position="367"/>
        <end position="394"/>
    </location>
</feature>
<dbReference type="Gene3D" id="3.30.160.60">
    <property type="entry name" value="Classic Zinc Finger"/>
    <property type="match status" value="11"/>
</dbReference>
<organism evidence="12 13">
    <name type="scientific">Gekko japonicus</name>
    <name type="common">Schlegel's Japanese gecko</name>
    <dbReference type="NCBI Taxonomy" id="146911"/>
    <lineage>
        <taxon>Eukaryota</taxon>
        <taxon>Metazoa</taxon>
        <taxon>Chordata</taxon>
        <taxon>Craniata</taxon>
        <taxon>Vertebrata</taxon>
        <taxon>Euteleostomi</taxon>
        <taxon>Lepidosauria</taxon>
        <taxon>Squamata</taxon>
        <taxon>Bifurcata</taxon>
        <taxon>Gekkota</taxon>
        <taxon>Gekkonidae</taxon>
        <taxon>Gekkoninae</taxon>
        <taxon>Gekko</taxon>
    </lineage>
</organism>
<sequence length="622" mass="69081">MPGKNTAGEGQPGPGSGSPELQPASSQRPTEPDVERGGAGPGIPARRFPNRSPRGGPASGRVKGPRANRGPANALGGACSREPGPAPLAAQVGTGGTFARPEYPGPKLEIIIKVEEEEGLWASAPPDSLGQESQVEPQPGRVTWSKSGEQCQEEGSGSLPLPSERESRSGEMALAAPEQPAAQEQQPMAKRNWKGPPYPCSGCEQTFQDKKDLKKHQKAVHIGEKPHGCTQCGKTFQFRSNLIVHQRLHTGEKPYSCPECGKTFRCKNKLTIHQRIHTGEKPYPCLVCGKTFRGRHPLTIHERIHRGEKPYSCPECGKSFRDTKGLRLHQRIHTGEKPYPCLECGKSFRYRNKFKTHQRIHTGEKPYLCLECGNSFRDKNQLIIHERLHTGGKPFPCNVCGKGFREKRTLKYHERIHMGEKPFTCQECGKAFKFKNKLTAHQRIHTGDKPYHCQDCGKSFRDKRDLRVHQRIHTGEKPFSCKECDNSFRYRNQLIAHEKIHAAEKDGTEILRITVLENHGDPIRGEPTQKRSLSPAEDLEESVEMVTMSENHREVVVGESKPETNFPPNAGKVLEVEEVPESYGGQVSEEPKPETKSIIAVTVGGSTWEGAPVFVKSENTSD</sequence>
<feature type="domain" description="C2H2-type" evidence="11">
    <location>
        <begin position="311"/>
        <end position="338"/>
    </location>
</feature>
<feature type="domain" description="C2H2-type" evidence="11">
    <location>
        <begin position="339"/>
        <end position="366"/>
    </location>
</feature>
<evidence type="ECO:0000256" key="3">
    <source>
        <dbReference type="ARBA" id="ARBA00022737"/>
    </source>
</evidence>
<evidence type="ECO:0000256" key="10">
    <source>
        <dbReference type="SAM" id="MobiDB-lite"/>
    </source>
</evidence>
<feature type="domain" description="C2H2-type" evidence="11">
    <location>
        <begin position="395"/>
        <end position="422"/>
    </location>
</feature>
<keyword evidence="8" id="KW-0539">Nucleus</keyword>
<dbReference type="GeneID" id="107105675"/>
<keyword evidence="5" id="KW-0862">Zinc</keyword>
<evidence type="ECO:0000256" key="8">
    <source>
        <dbReference type="ARBA" id="ARBA00023242"/>
    </source>
</evidence>
<feature type="domain" description="C2H2-type" evidence="11">
    <location>
        <begin position="283"/>
        <end position="310"/>
    </location>
</feature>
<dbReference type="SMART" id="SM00355">
    <property type="entry name" value="ZnF_C2H2"/>
    <property type="match status" value="11"/>
</dbReference>
<evidence type="ECO:0000256" key="6">
    <source>
        <dbReference type="ARBA" id="ARBA00023015"/>
    </source>
</evidence>
<keyword evidence="3" id="KW-0677">Repeat</keyword>
<dbReference type="PANTHER" id="PTHR47772">
    <property type="entry name" value="ZINC FINGER PROTEIN 200"/>
    <property type="match status" value="1"/>
</dbReference>
<feature type="region of interest" description="Disordered" evidence="10">
    <location>
        <begin position="123"/>
        <end position="186"/>
    </location>
</feature>
<evidence type="ECO:0000256" key="5">
    <source>
        <dbReference type="ARBA" id="ARBA00022833"/>
    </source>
</evidence>
<keyword evidence="12" id="KW-1185">Reference proteome</keyword>
<feature type="domain" description="C2H2-type" evidence="11">
    <location>
        <begin position="198"/>
        <end position="226"/>
    </location>
</feature>
<evidence type="ECO:0000313" key="13">
    <source>
        <dbReference type="RefSeq" id="XP_015261158.1"/>
    </source>
</evidence>
<evidence type="ECO:0000256" key="1">
    <source>
        <dbReference type="ARBA" id="ARBA00004123"/>
    </source>
</evidence>
<evidence type="ECO:0000259" key="11">
    <source>
        <dbReference type="PROSITE" id="PS50157"/>
    </source>
</evidence>
<dbReference type="PANTHER" id="PTHR47772:SF13">
    <property type="entry name" value="GASTRULA ZINC FINGER PROTEIN XLCGF49.1-LIKE-RELATED"/>
    <property type="match status" value="1"/>
</dbReference>
<accession>A0ABM1JI71</accession>
<dbReference type="InterPro" id="IPR036236">
    <property type="entry name" value="Znf_C2H2_sf"/>
</dbReference>
<dbReference type="RefSeq" id="XP_015261158.1">
    <property type="nucleotide sequence ID" value="XM_015405672.1"/>
</dbReference>
<dbReference type="PROSITE" id="PS50157">
    <property type="entry name" value="ZINC_FINGER_C2H2_2"/>
    <property type="match status" value="11"/>
</dbReference>
<feature type="domain" description="C2H2-type" evidence="11">
    <location>
        <begin position="255"/>
        <end position="282"/>
    </location>
</feature>
<evidence type="ECO:0000256" key="9">
    <source>
        <dbReference type="PROSITE-ProRule" id="PRU00042"/>
    </source>
</evidence>
<feature type="domain" description="C2H2-type" evidence="11">
    <location>
        <begin position="423"/>
        <end position="450"/>
    </location>
</feature>
<name>A0ABM1JI71_GEKJA</name>
<feature type="domain" description="C2H2-type" evidence="11">
    <location>
        <begin position="479"/>
        <end position="506"/>
    </location>
</feature>
<dbReference type="Pfam" id="PF00096">
    <property type="entry name" value="zf-C2H2"/>
    <property type="match status" value="11"/>
</dbReference>
<evidence type="ECO:0000256" key="2">
    <source>
        <dbReference type="ARBA" id="ARBA00022723"/>
    </source>
</evidence>
<keyword evidence="6" id="KW-0805">Transcription regulation</keyword>
<keyword evidence="2" id="KW-0479">Metal-binding</keyword>
<gene>
    <name evidence="13" type="primary">LOC107105675</name>
</gene>
<feature type="domain" description="C2H2-type" evidence="11">
    <location>
        <begin position="451"/>
        <end position="478"/>
    </location>
</feature>
<proteinExistence type="predicted"/>
<dbReference type="Proteomes" id="UP000694871">
    <property type="component" value="Unplaced"/>
</dbReference>